<protein>
    <recommendedName>
        <fullName evidence="6">Metallo-beta-lactamase domain-containing protein</fullName>
    </recommendedName>
</protein>
<name>A0A0C3GMM1_PILCF</name>
<reference evidence="7 8" key="1">
    <citation type="submission" date="2014-04" db="EMBL/GenBank/DDBJ databases">
        <authorList>
            <consortium name="DOE Joint Genome Institute"/>
            <person name="Kuo A."/>
            <person name="Tarkka M."/>
            <person name="Buscot F."/>
            <person name="Kohler A."/>
            <person name="Nagy L.G."/>
            <person name="Floudas D."/>
            <person name="Copeland A."/>
            <person name="Barry K.W."/>
            <person name="Cichocki N."/>
            <person name="Veneault-Fourrey C."/>
            <person name="LaButti K."/>
            <person name="Lindquist E.A."/>
            <person name="Lipzen A."/>
            <person name="Lundell T."/>
            <person name="Morin E."/>
            <person name="Murat C."/>
            <person name="Sun H."/>
            <person name="Tunlid A."/>
            <person name="Henrissat B."/>
            <person name="Grigoriev I.V."/>
            <person name="Hibbett D.S."/>
            <person name="Martin F."/>
            <person name="Nordberg H.P."/>
            <person name="Cantor M.N."/>
            <person name="Hua S.X."/>
        </authorList>
    </citation>
    <scope>NUCLEOTIDE SEQUENCE [LARGE SCALE GENOMIC DNA]</scope>
    <source>
        <strain evidence="7 8">F 1598</strain>
    </source>
</reference>
<evidence type="ECO:0000256" key="1">
    <source>
        <dbReference type="ARBA" id="ARBA00007749"/>
    </source>
</evidence>
<evidence type="ECO:0000256" key="3">
    <source>
        <dbReference type="ARBA" id="ARBA00022801"/>
    </source>
</evidence>
<keyword evidence="8" id="KW-1185">Reference proteome</keyword>
<sequence>MLNPGSSSRAFEPAGLTDHSEHICLNSGSSPDTQTLTMSSPSLTLPISKGSTVRVSLIHAGRTTVPTAFLVQKQIPGHDLIDIPCYSFLIENEQLGKKVLYDLGIMKAWKEKQPPAIMERIKFAKAVMDITHDVADQLIAASVPLSSINSIIWSHHHMDHNGDPSLWPKSTSLVVGPGFKSNPHTYPGFPNNPDSVVCQDALEGRDLIELEFCDTLEIGGFKAVDFFGDGSFYLLHASGHTHDHICGLARTSENKFIFMGGDTAHHGGEFRPTRFLPLPEYITPSPFEAPNSRAICPGAFFEPIHPSFVTSSGNYRTTPFYELSPMMNDFLPDAQATVSKMQLFDASPDVFVVIAHDASLLDVLPFYPKGELTGWEKTEDKIVGRWRFLKDFRKAVEVLKAEGT</sequence>
<feature type="domain" description="Metallo-beta-lactamase" evidence="6">
    <location>
        <begin position="84"/>
        <end position="308"/>
    </location>
</feature>
<dbReference type="AlphaFoldDB" id="A0A0C3GMM1"/>
<dbReference type="InterPro" id="IPR036866">
    <property type="entry name" value="RibonucZ/Hydroxyglut_hydro"/>
</dbReference>
<organism evidence="7 8">
    <name type="scientific">Piloderma croceum (strain F 1598)</name>
    <dbReference type="NCBI Taxonomy" id="765440"/>
    <lineage>
        <taxon>Eukaryota</taxon>
        <taxon>Fungi</taxon>
        <taxon>Dikarya</taxon>
        <taxon>Basidiomycota</taxon>
        <taxon>Agaricomycotina</taxon>
        <taxon>Agaricomycetes</taxon>
        <taxon>Agaricomycetidae</taxon>
        <taxon>Atheliales</taxon>
        <taxon>Atheliaceae</taxon>
        <taxon>Piloderma</taxon>
    </lineage>
</organism>
<feature type="region of interest" description="Disordered" evidence="5">
    <location>
        <begin position="22"/>
        <end position="41"/>
    </location>
</feature>
<dbReference type="Proteomes" id="UP000054166">
    <property type="component" value="Unassembled WGS sequence"/>
</dbReference>
<proteinExistence type="inferred from homology"/>
<dbReference type="InterPro" id="IPR001279">
    <property type="entry name" value="Metallo-B-lactamas"/>
</dbReference>
<reference evidence="8" key="2">
    <citation type="submission" date="2015-01" db="EMBL/GenBank/DDBJ databases">
        <title>Evolutionary Origins and Diversification of the Mycorrhizal Mutualists.</title>
        <authorList>
            <consortium name="DOE Joint Genome Institute"/>
            <consortium name="Mycorrhizal Genomics Consortium"/>
            <person name="Kohler A."/>
            <person name="Kuo A."/>
            <person name="Nagy L.G."/>
            <person name="Floudas D."/>
            <person name="Copeland A."/>
            <person name="Barry K.W."/>
            <person name="Cichocki N."/>
            <person name="Veneault-Fourrey C."/>
            <person name="LaButti K."/>
            <person name="Lindquist E.A."/>
            <person name="Lipzen A."/>
            <person name="Lundell T."/>
            <person name="Morin E."/>
            <person name="Murat C."/>
            <person name="Riley R."/>
            <person name="Ohm R."/>
            <person name="Sun H."/>
            <person name="Tunlid A."/>
            <person name="Henrissat B."/>
            <person name="Grigoriev I.V."/>
            <person name="Hibbett D.S."/>
            <person name="Martin F."/>
        </authorList>
    </citation>
    <scope>NUCLEOTIDE SEQUENCE [LARGE SCALE GENOMIC DNA]</scope>
    <source>
        <strain evidence="8">F 1598</strain>
    </source>
</reference>
<keyword evidence="3" id="KW-0378">Hydrolase</keyword>
<dbReference type="EMBL" id="KN832971">
    <property type="protein sequence ID" value="KIM91771.1"/>
    <property type="molecule type" value="Genomic_DNA"/>
</dbReference>
<keyword evidence="2" id="KW-0479">Metal-binding</keyword>
<evidence type="ECO:0000259" key="6">
    <source>
        <dbReference type="SMART" id="SM00849"/>
    </source>
</evidence>
<dbReference type="STRING" id="765440.A0A0C3GMM1"/>
<evidence type="ECO:0000256" key="5">
    <source>
        <dbReference type="SAM" id="MobiDB-lite"/>
    </source>
</evidence>
<dbReference type="Gene3D" id="3.60.15.10">
    <property type="entry name" value="Ribonuclease Z/Hydroxyacylglutathione hydrolase-like"/>
    <property type="match status" value="1"/>
</dbReference>
<dbReference type="OrthoDB" id="10250730at2759"/>
<dbReference type="SMART" id="SM00849">
    <property type="entry name" value="Lactamase_B"/>
    <property type="match status" value="1"/>
</dbReference>
<dbReference type="PANTHER" id="PTHR42978">
    <property type="entry name" value="QUORUM-QUENCHING LACTONASE YTNP-RELATED-RELATED"/>
    <property type="match status" value="1"/>
</dbReference>
<dbReference type="GO" id="GO:0016787">
    <property type="term" value="F:hydrolase activity"/>
    <property type="evidence" value="ECO:0007669"/>
    <property type="project" value="UniProtKB-KW"/>
</dbReference>
<keyword evidence="4" id="KW-0862">Zinc</keyword>
<dbReference type="HOGENOM" id="CLU_030571_1_0_1"/>
<dbReference type="PANTHER" id="PTHR42978:SF5">
    <property type="entry name" value="METALLO-BETA-LACTAMASE DOMAIN-CONTAINING PROTEIN"/>
    <property type="match status" value="1"/>
</dbReference>
<dbReference type="InParanoid" id="A0A0C3GMM1"/>
<feature type="compositionally biased region" description="Polar residues" evidence="5">
    <location>
        <begin position="26"/>
        <end position="41"/>
    </location>
</feature>
<gene>
    <name evidence="7" type="ORF">PILCRDRAFT_811046</name>
</gene>
<dbReference type="GO" id="GO:0046872">
    <property type="term" value="F:metal ion binding"/>
    <property type="evidence" value="ECO:0007669"/>
    <property type="project" value="UniProtKB-KW"/>
</dbReference>
<evidence type="ECO:0000313" key="7">
    <source>
        <dbReference type="EMBL" id="KIM91771.1"/>
    </source>
</evidence>
<dbReference type="InterPro" id="IPR051013">
    <property type="entry name" value="MBL_superfamily_lactonases"/>
</dbReference>
<accession>A0A0C3GMM1</accession>
<evidence type="ECO:0000256" key="4">
    <source>
        <dbReference type="ARBA" id="ARBA00022833"/>
    </source>
</evidence>
<comment type="similarity">
    <text evidence="1">Belongs to the metallo-beta-lactamase superfamily.</text>
</comment>
<dbReference type="SUPFAM" id="SSF56281">
    <property type="entry name" value="Metallo-hydrolase/oxidoreductase"/>
    <property type="match status" value="1"/>
</dbReference>
<evidence type="ECO:0000256" key="2">
    <source>
        <dbReference type="ARBA" id="ARBA00022723"/>
    </source>
</evidence>
<dbReference type="CDD" id="cd07730">
    <property type="entry name" value="metallo-hydrolase-like_MBL-fold"/>
    <property type="match status" value="1"/>
</dbReference>
<evidence type="ECO:0000313" key="8">
    <source>
        <dbReference type="Proteomes" id="UP000054166"/>
    </source>
</evidence>